<evidence type="ECO:0000313" key="3">
    <source>
        <dbReference type="Proteomes" id="UP000019132"/>
    </source>
</evidence>
<evidence type="ECO:0000313" key="2">
    <source>
        <dbReference type="EnsemblProtists" id="PYU1_T003484"/>
    </source>
</evidence>
<dbReference type="EnsemblProtists" id="PYU1_T003484">
    <property type="protein sequence ID" value="PYU1_T003484"/>
    <property type="gene ID" value="PYU1_G003474"/>
</dbReference>
<accession>K3WEU3</accession>
<name>K3WEU3_GLOUD</name>
<protein>
    <submittedName>
        <fullName evidence="2">Uncharacterized protein</fullName>
    </submittedName>
</protein>
<evidence type="ECO:0000256" key="1">
    <source>
        <dbReference type="SAM" id="MobiDB-lite"/>
    </source>
</evidence>
<dbReference type="InParanoid" id="K3WEU3"/>
<feature type="compositionally biased region" description="Low complexity" evidence="1">
    <location>
        <begin position="1"/>
        <end position="19"/>
    </location>
</feature>
<keyword evidence="3" id="KW-1185">Reference proteome</keyword>
<proteinExistence type="predicted"/>
<feature type="region of interest" description="Disordered" evidence="1">
    <location>
        <begin position="1"/>
        <end position="33"/>
    </location>
</feature>
<sequence length="237" mass="25889">MKPVASNSSSSDGAAAANGVEGSSSSEVTPENSAVDSESLAAASAISASQFLDLSEFTYQDFVSAIIPLDLFMYEAFQLKSIDGVGENERMHIYERFNALIFLLITKFQGVVSVSADSSSGVSENSTNGSFPEFHQYTADIPPSTPYELITMNNLTFMELLNSQQFRVRSKWTGKALTMITEERNRMIADFSLRGAFHDAVSLSAKQQQQGSFSFRDAWKIASVQFPSLCNFAIVFG</sequence>
<dbReference type="eggNOG" id="ENOG502RW64">
    <property type="taxonomic scope" value="Eukaryota"/>
</dbReference>
<dbReference type="EMBL" id="GL376603">
    <property type="status" value="NOT_ANNOTATED_CDS"/>
    <property type="molecule type" value="Genomic_DNA"/>
</dbReference>
<dbReference type="VEuPathDB" id="FungiDB:PYU1_G003474"/>
<reference evidence="3" key="2">
    <citation type="submission" date="2010-04" db="EMBL/GenBank/DDBJ databases">
        <authorList>
            <person name="Buell R."/>
            <person name="Hamilton J."/>
            <person name="Hostetler J."/>
        </authorList>
    </citation>
    <scope>NUCLEOTIDE SEQUENCE [LARGE SCALE GENOMIC DNA]</scope>
    <source>
        <strain evidence="3">DAOM:BR144</strain>
    </source>
</reference>
<feature type="compositionally biased region" description="Polar residues" evidence="1">
    <location>
        <begin position="21"/>
        <end position="33"/>
    </location>
</feature>
<reference evidence="3" key="1">
    <citation type="journal article" date="2010" name="Genome Biol.">
        <title>Genome sequence of the necrotrophic plant pathogen Pythium ultimum reveals original pathogenicity mechanisms and effector repertoire.</title>
        <authorList>
            <person name="Levesque C.A."/>
            <person name="Brouwer H."/>
            <person name="Cano L."/>
            <person name="Hamilton J.P."/>
            <person name="Holt C."/>
            <person name="Huitema E."/>
            <person name="Raffaele S."/>
            <person name="Robideau G.P."/>
            <person name="Thines M."/>
            <person name="Win J."/>
            <person name="Zerillo M.M."/>
            <person name="Beakes G.W."/>
            <person name="Boore J.L."/>
            <person name="Busam D."/>
            <person name="Dumas B."/>
            <person name="Ferriera S."/>
            <person name="Fuerstenberg S.I."/>
            <person name="Gachon C.M."/>
            <person name="Gaulin E."/>
            <person name="Govers F."/>
            <person name="Grenville-Briggs L."/>
            <person name="Horner N."/>
            <person name="Hostetler J."/>
            <person name="Jiang R.H."/>
            <person name="Johnson J."/>
            <person name="Krajaejun T."/>
            <person name="Lin H."/>
            <person name="Meijer H.J."/>
            <person name="Moore B."/>
            <person name="Morris P."/>
            <person name="Phuntmart V."/>
            <person name="Puiu D."/>
            <person name="Shetty J."/>
            <person name="Stajich J.E."/>
            <person name="Tripathy S."/>
            <person name="Wawra S."/>
            <person name="van West P."/>
            <person name="Whitty B.R."/>
            <person name="Coutinho P.M."/>
            <person name="Henrissat B."/>
            <person name="Martin F."/>
            <person name="Thomas P.D."/>
            <person name="Tyler B.M."/>
            <person name="De Vries R.P."/>
            <person name="Kamoun S."/>
            <person name="Yandell M."/>
            <person name="Tisserat N."/>
            <person name="Buell C.R."/>
        </authorList>
    </citation>
    <scope>NUCLEOTIDE SEQUENCE</scope>
    <source>
        <strain evidence="3">DAOM:BR144</strain>
    </source>
</reference>
<dbReference type="AlphaFoldDB" id="K3WEU3"/>
<dbReference type="Proteomes" id="UP000019132">
    <property type="component" value="Unassembled WGS sequence"/>
</dbReference>
<dbReference type="HOGENOM" id="CLU_1173314_0_0_1"/>
<organism evidence="2 3">
    <name type="scientific">Globisporangium ultimum (strain ATCC 200006 / CBS 805.95 / DAOM BR144)</name>
    <name type="common">Pythium ultimum</name>
    <dbReference type="NCBI Taxonomy" id="431595"/>
    <lineage>
        <taxon>Eukaryota</taxon>
        <taxon>Sar</taxon>
        <taxon>Stramenopiles</taxon>
        <taxon>Oomycota</taxon>
        <taxon>Peronosporomycetes</taxon>
        <taxon>Pythiales</taxon>
        <taxon>Pythiaceae</taxon>
        <taxon>Globisporangium</taxon>
    </lineage>
</organism>
<reference evidence="2" key="3">
    <citation type="submission" date="2015-02" db="UniProtKB">
        <authorList>
            <consortium name="EnsemblProtists"/>
        </authorList>
    </citation>
    <scope>IDENTIFICATION</scope>
    <source>
        <strain evidence="2">DAOM BR144</strain>
    </source>
</reference>